<gene>
    <name evidence="1" type="ORF">POPTR_T047201</name>
</gene>
<evidence type="ECO:0000313" key="1">
    <source>
        <dbReference type="EMBL" id="RQO93367.1"/>
    </source>
</evidence>
<proteinExistence type="predicted"/>
<reference evidence="1" key="2">
    <citation type="submission" date="2017-07" db="EMBL/GenBank/DDBJ databases">
        <title>WGS assembly of Populus trichocarpa.</title>
        <authorList>
            <person name="Tuskan G."/>
            <person name="Difazio S."/>
            <person name="Jansson S."/>
            <person name="Bohlmann J."/>
            <person name="Grigoriev I."/>
            <person name="Hellsten U."/>
            <person name="Putnam N."/>
            <person name="Ralph S."/>
            <person name="Rombauts S."/>
            <person name="Salamov A."/>
            <person name="Schein J."/>
            <person name="Sterck L."/>
            <person name="Aerts A."/>
            <person name="Bhalerao R."/>
            <person name="Bhalerao R."/>
            <person name="Blaudez D."/>
            <person name="Boerjan W."/>
            <person name="Brun A."/>
            <person name="Brunner A."/>
            <person name="Busov V."/>
            <person name="Campbell M."/>
            <person name="Carlson J."/>
            <person name="Chalot M."/>
            <person name="Chapman J."/>
            <person name="Chen G."/>
            <person name="Cooper D."/>
            <person name="Coutinho P."/>
            <person name="Couturier J."/>
            <person name="Covert S."/>
            <person name="Cronk Q."/>
            <person name="Cunningham R."/>
            <person name="Davis J."/>
            <person name="Degroeve S."/>
            <person name="Dejardin A."/>
            <person name="Depamphilis C."/>
            <person name="Detter J."/>
            <person name="Dirks B."/>
            <person name="Dubchak I."/>
            <person name="Duplessis S."/>
            <person name="Ehlting J."/>
            <person name="Ellis B."/>
            <person name="Gendler K."/>
            <person name="Goodstein D."/>
            <person name="Gribskov M."/>
            <person name="Grimwood J."/>
            <person name="Groover A."/>
            <person name="Gunter L."/>
            <person name="Hamberger B."/>
            <person name="Heinze B."/>
            <person name="Helariutta Y."/>
            <person name="Henrissat B."/>
            <person name="Holligan D."/>
            <person name="Holt R."/>
            <person name="Huang W."/>
            <person name="Islam-Faridi N."/>
            <person name="Jones S."/>
            <person name="Jones-Rhoades M."/>
            <person name="Jorgensen R."/>
            <person name="Joshi C."/>
            <person name="Kangasjarvi J."/>
            <person name="Karlsson J."/>
            <person name="Kelleher C."/>
            <person name="Kirkpatrick R."/>
            <person name="Kirst M."/>
            <person name="Kohler A."/>
            <person name="Kalluri U."/>
            <person name="Larimer F."/>
            <person name="Leebens-Mack J."/>
            <person name="Leple J."/>
            <person name="Locascio P."/>
            <person name="Lou Y."/>
            <person name="Lucas S."/>
            <person name="Martin F."/>
            <person name="Montanini B."/>
            <person name="Napoli C."/>
            <person name="Nelson D."/>
            <person name="Nelson C."/>
            <person name="Nieminen K."/>
            <person name="Nilsson O."/>
            <person name="Pereda V."/>
            <person name="Peter G."/>
            <person name="Philippe R."/>
            <person name="Pilate G."/>
            <person name="Poliakov A."/>
            <person name="Razumovskaya J."/>
            <person name="Richardson P."/>
            <person name="Rinaldi C."/>
            <person name="Ritland K."/>
            <person name="Rouze P."/>
            <person name="Ryaboy D."/>
            <person name="Schmutz J."/>
            <person name="Schrader J."/>
            <person name="Segerman B."/>
            <person name="Shin H."/>
            <person name="Siddiqui A."/>
            <person name="Sterky F."/>
            <person name="Terry A."/>
            <person name="Tsai C."/>
            <person name="Uberbacher E."/>
            <person name="Unneberg P."/>
            <person name="Vahala J."/>
            <person name="Wall K."/>
            <person name="Wessler S."/>
            <person name="Yang G."/>
            <person name="Yin T."/>
            <person name="Douglas C."/>
            <person name="Marra M."/>
            <person name="Sandberg G."/>
            <person name="Van De Peer Y."/>
            <person name="Rokhsar D."/>
        </authorList>
    </citation>
    <scope>NUCLEOTIDE SEQUENCE</scope>
    <source>
        <strain evidence="1">Nisqually-1</strain>
    </source>
</reference>
<sequence length="65" mass="7399">MREDWVCLISKSVITVSLPNSSGTSTRSRIPSGYDGYTTTIYMPTLFGMFRFIKLRHHCGSLSFF</sequence>
<reference evidence="1" key="1">
    <citation type="journal article" date="2006" name="Science">
        <title>The genome of black cottonwood, Populus trichocarpa (Torr. &amp; Gray).</title>
        <authorList>
            <person name="Tuskan G.A."/>
            <person name="Difazio S."/>
            <person name="Jansson S."/>
            <person name="Bohlmann J."/>
            <person name="Grigoriev I."/>
            <person name="Hellsten U."/>
            <person name="Putnam N."/>
            <person name="Ralph S."/>
            <person name="Rombauts S."/>
            <person name="Salamov A."/>
            <person name="Schein J."/>
            <person name="Sterck L."/>
            <person name="Aerts A."/>
            <person name="Bhalerao R.R."/>
            <person name="Bhalerao R.P."/>
            <person name="Blaudez D."/>
            <person name="Boerjan W."/>
            <person name="Brun A."/>
            <person name="Brunner A."/>
            <person name="Busov V."/>
            <person name="Campbell M."/>
            <person name="Carlson J."/>
            <person name="Chalot M."/>
            <person name="Chapman J."/>
            <person name="Chen G.L."/>
            <person name="Cooper D."/>
            <person name="Coutinho P.M."/>
            <person name="Couturier J."/>
            <person name="Covert S."/>
            <person name="Cronk Q."/>
            <person name="Cunningham R."/>
            <person name="Davis J."/>
            <person name="Degroeve S."/>
            <person name="Dejardin A."/>
            <person name="Depamphilis C."/>
            <person name="Detter J."/>
            <person name="Dirks B."/>
            <person name="Dubchak I."/>
            <person name="Duplessis S."/>
            <person name="Ehlting J."/>
            <person name="Ellis B."/>
            <person name="Gendler K."/>
            <person name="Goodstein D."/>
            <person name="Gribskov M."/>
            <person name="Grimwood J."/>
            <person name="Groover A."/>
            <person name="Gunter L."/>
            <person name="Hamberger B."/>
            <person name="Heinze B."/>
            <person name="Helariutta Y."/>
            <person name="Henrissat B."/>
            <person name="Holligan D."/>
            <person name="Holt R."/>
            <person name="Huang W."/>
            <person name="Islam-Faridi N."/>
            <person name="Jones S."/>
            <person name="Jones-Rhoades M."/>
            <person name="Jorgensen R."/>
            <person name="Joshi C."/>
            <person name="Kangasjarvi J."/>
            <person name="Karlsson J."/>
            <person name="Kelleher C."/>
            <person name="Kirkpatrick R."/>
            <person name="Kirst M."/>
            <person name="Kohler A."/>
            <person name="Kalluri U."/>
            <person name="Larimer F."/>
            <person name="Leebens-Mack J."/>
            <person name="Leple J.C."/>
            <person name="Locascio P."/>
            <person name="Lou Y."/>
            <person name="Lucas S."/>
            <person name="Martin F."/>
            <person name="Montanini B."/>
            <person name="Napoli C."/>
            <person name="Nelson D.R."/>
            <person name="Nelson C."/>
            <person name="Nieminen K."/>
            <person name="Nilsson O."/>
            <person name="Pereda V."/>
            <person name="Peter G."/>
            <person name="Philippe R."/>
            <person name="Pilate G."/>
            <person name="Poliakov A."/>
            <person name="Razumovskaya J."/>
            <person name="Richardson P."/>
            <person name="Rinaldi C."/>
            <person name="Ritland K."/>
            <person name="Rouze P."/>
            <person name="Ryaboy D."/>
            <person name="Schmutz J."/>
            <person name="Schrader J."/>
            <person name="Segerman B."/>
            <person name="Shin H."/>
            <person name="Siddiqui A."/>
            <person name="Sterky F."/>
            <person name="Terry A."/>
            <person name="Tsai C.J."/>
            <person name="Uberbacher E."/>
            <person name="Unneberg P."/>
            <person name="Vahala J."/>
            <person name="Wall K."/>
            <person name="Wessler S."/>
            <person name="Yang G."/>
            <person name="Yin T."/>
            <person name="Douglas C."/>
            <person name="Marra M."/>
            <person name="Sandberg G."/>
            <person name="Van de Peer Y."/>
            <person name="Rokhsar D."/>
        </authorList>
    </citation>
    <scope>NUCLEOTIDE SEQUENCE [LARGE SCALE GENOMIC DNA]</scope>
    <source>
        <strain evidence="1">Nisqually-1</strain>
    </source>
</reference>
<dbReference type="InParanoid" id="A0A3N7F9R6"/>
<accession>A0A3N7F9R6</accession>
<dbReference type="AlphaFoldDB" id="A0A3N7F9R6"/>
<protein>
    <submittedName>
        <fullName evidence="1">Uncharacterized protein</fullName>
    </submittedName>
</protein>
<organism evidence="1">
    <name type="scientific">Populus trichocarpa</name>
    <name type="common">Western balsam poplar</name>
    <name type="synonym">Populus balsamifera subsp. trichocarpa</name>
    <dbReference type="NCBI Taxonomy" id="3694"/>
    <lineage>
        <taxon>Eukaryota</taxon>
        <taxon>Viridiplantae</taxon>
        <taxon>Streptophyta</taxon>
        <taxon>Embryophyta</taxon>
        <taxon>Tracheophyta</taxon>
        <taxon>Spermatophyta</taxon>
        <taxon>Magnoliopsida</taxon>
        <taxon>eudicotyledons</taxon>
        <taxon>Gunneridae</taxon>
        <taxon>Pentapetalae</taxon>
        <taxon>rosids</taxon>
        <taxon>fabids</taxon>
        <taxon>Malpighiales</taxon>
        <taxon>Salicaceae</taxon>
        <taxon>Saliceae</taxon>
        <taxon>Populus</taxon>
    </lineage>
</organism>
<name>A0A3N7F9R6_POPTR</name>
<dbReference type="EMBL" id="KZ623360">
    <property type="protein sequence ID" value="RQO93367.1"/>
    <property type="molecule type" value="Genomic_DNA"/>
</dbReference>